<evidence type="ECO:0000259" key="3">
    <source>
        <dbReference type="PROSITE" id="PS50103"/>
    </source>
</evidence>
<evidence type="ECO:0000313" key="5">
    <source>
        <dbReference type="Proteomes" id="UP000649617"/>
    </source>
</evidence>
<keyword evidence="1" id="KW-0863">Zinc-finger</keyword>
<keyword evidence="5" id="KW-1185">Reference proteome</keyword>
<dbReference type="AlphaFoldDB" id="A0A812XQ67"/>
<proteinExistence type="predicted"/>
<feature type="compositionally biased region" description="Basic and acidic residues" evidence="2">
    <location>
        <begin position="1"/>
        <end position="23"/>
    </location>
</feature>
<evidence type="ECO:0000313" key="4">
    <source>
        <dbReference type="EMBL" id="CAE7755438.1"/>
    </source>
</evidence>
<feature type="region of interest" description="Disordered" evidence="2">
    <location>
        <begin position="1"/>
        <end position="30"/>
    </location>
</feature>
<comment type="caution">
    <text evidence="4">The sequence shown here is derived from an EMBL/GenBank/DDBJ whole genome shotgun (WGS) entry which is preliminary data.</text>
</comment>
<keyword evidence="1" id="KW-0479">Metal-binding</keyword>
<accession>A0A812XQ67</accession>
<sequence length="213" mass="22627">MGADTKAKDGKPDSKNKTKDGKPPGRGKVKAKPQKTIFCMFNFQGVCKFSAEDCIYAHSLEEMRGARCVRGYPVGGQAGEPVAKGNLIPNAPQVMELPPVSTLLDAGPPSTFPPALATLPESLAPEGQSLQLTSAPHVGARPSKEQVVLLQQAIAELQLQCEIVNHLLESVEVARRTCNEAVWISQQGVQCAAGWHPGISEPEPKLGQRAASA</sequence>
<feature type="non-terminal residue" evidence="4">
    <location>
        <position position="1"/>
    </location>
</feature>
<keyword evidence="1" id="KW-0862">Zinc</keyword>
<evidence type="ECO:0000256" key="2">
    <source>
        <dbReference type="SAM" id="MobiDB-lite"/>
    </source>
</evidence>
<dbReference type="Proteomes" id="UP000649617">
    <property type="component" value="Unassembled WGS sequence"/>
</dbReference>
<dbReference type="PROSITE" id="PS50103">
    <property type="entry name" value="ZF_C3H1"/>
    <property type="match status" value="1"/>
</dbReference>
<feature type="zinc finger region" description="C3H1-type" evidence="1">
    <location>
        <begin position="33"/>
        <end position="61"/>
    </location>
</feature>
<dbReference type="GO" id="GO:0008270">
    <property type="term" value="F:zinc ion binding"/>
    <property type="evidence" value="ECO:0007669"/>
    <property type="project" value="UniProtKB-KW"/>
</dbReference>
<reference evidence="4" key="1">
    <citation type="submission" date="2021-02" db="EMBL/GenBank/DDBJ databases">
        <authorList>
            <person name="Dougan E. K."/>
            <person name="Rhodes N."/>
            <person name="Thang M."/>
            <person name="Chan C."/>
        </authorList>
    </citation>
    <scope>NUCLEOTIDE SEQUENCE</scope>
</reference>
<dbReference type="EMBL" id="CAJNIZ010046737">
    <property type="protein sequence ID" value="CAE7755438.1"/>
    <property type="molecule type" value="Genomic_DNA"/>
</dbReference>
<dbReference type="InterPro" id="IPR000571">
    <property type="entry name" value="Znf_CCCH"/>
</dbReference>
<gene>
    <name evidence="4" type="ORF">SPIL2461_LOCUS21945</name>
</gene>
<evidence type="ECO:0000256" key="1">
    <source>
        <dbReference type="PROSITE-ProRule" id="PRU00723"/>
    </source>
</evidence>
<organism evidence="4 5">
    <name type="scientific">Symbiodinium pilosum</name>
    <name type="common">Dinoflagellate</name>
    <dbReference type="NCBI Taxonomy" id="2952"/>
    <lineage>
        <taxon>Eukaryota</taxon>
        <taxon>Sar</taxon>
        <taxon>Alveolata</taxon>
        <taxon>Dinophyceae</taxon>
        <taxon>Suessiales</taxon>
        <taxon>Symbiodiniaceae</taxon>
        <taxon>Symbiodinium</taxon>
    </lineage>
</organism>
<feature type="domain" description="C3H1-type" evidence="3">
    <location>
        <begin position="33"/>
        <end position="61"/>
    </location>
</feature>
<protein>
    <recommendedName>
        <fullName evidence="3">C3H1-type domain-containing protein</fullName>
    </recommendedName>
</protein>
<name>A0A812XQ67_SYMPI</name>
<dbReference type="OrthoDB" id="10650069at2759"/>